<dbReference type="InterPro" id="IPR036396">
    <property type="entry name" value="Cyt_P450_sf"/>
</dbReference>
<dbReference type="InterPro" id="IPR050196">
    <property type="entry name" value="Cytochrome_P450_Monoox"/>
</dbReference>
<keyword evidence="3 7" id="KW-0479">Metal-binding</keyword>
<proteinExistence type="inferred from homology"/>
<dbReference type="SUPFAM" id="SSF48264">
    <property type="entry name" value="Cytochrome P450"/>
    <property type="match status" value="1"/>
</dbReference>
<feature type="binding site" description="axial binding residue" evidence="7">
    <location>
        <position position="369"/>
    </location>
    <ligand>
        <name>heme</name>
        <dbReference type="ChEBI" id="CHEBI:30413"/>
    </ligand>
    <ligandPart>
        <name>Fe</name>
        <dbReference type="ChEBI" id="CHEBI:18248"/>
    </ligandPart>
</feature>
<sequence length="425" mass="49991">MLRKYTQLNQSILTRKANSSFFSKSNKVWATKRKHLSAAFYKDKINQILRGAVVIANKRVKLWLRLIEEGEPVVNLNKEMNDLIDDVVQICVFGQSSLKKSLVFKKNGQETVVSLGRFIRLLSEKIFSRFASLFRLFTNIFDYAALNKQEREDFDNAKYLREFTKGLIDERRKEMEKPDFQSQGDFLTLILQDSYFQDDKDIIDEVMGFMTASNVTTSIAMTNIIFYLTKSQESFRKVREEFRSVLKVEKSVTALTDLQWADLLSYENLNMCNYLIYCINETMRIDPSSRLSTNHVFTEKITIGGISILPETDWHINFYYLQNNPKEWIQPEQFIPERFDPQSPYYLTPAGKKRSTFSFGPFFGGRRICLGKTFAENLMRCLVQVIVNQIDFEFEDKELEKRKPINSMLQDEPCFKFRLKRYKQN</sequence>
<dbReference type="EMBL" id="CCKQ01005141">
    <property type="protein sequence ID" value="CDW76295.1"/>
    <property type="molecule type" value="Genomic_DNA"/>
</dbReference>
<dbReference type="PRINTS" id="PR00463">
    <property type="entry name" value="EP450I"/>
</dbReference>
<gene>
    <name evidence="8" type="primary">Contig18673.g19834</name>
    <name evidence="8" type="ORF">STYLEM_5295</name>
</gene>
<dbReference type="Gene3D" id="1.10.630.10">
    <property type="entry name" value="Cytochrome P450"/>
    <property type="match status" value="1"/>
</dbReference>
<dbReference type="OrthoDB" id="6692864at2759"/>
<evidence type="ECO:0000256" key="2">
    <source>
        <dbReference type="ARBA" id="ARBA00022617"/>
    </source>
</evidence>
<dbReference type="InParanoid" id="A0A078A2D8"/>
<dbReference type="PANTHER" id="PTHR24291">
    <property type="entry name" value="CYTOCHROME P450 FAMILY 4"/>
    <property type="match status" value="1"/>
</dbReference>
<dbReference type="GO" id="GO:0004497">
    <property type="term" value="F:monooxygenase activity"/>
    <property type="evidence" value="ECO:0007669"/>
    <property type="project" value="UniProtKB-KW"/>
</dbReference>
<keyword evidence="9" id="KW-1185">Reference proteome</keyword>
<accession>A0A078A2D8</accession>
<evidence type="ECO:0000313" key="8">
    <source>
        <dbReference type="EMBL" id="CDW76295.1"/>
    </source>
</evidence>
<comment type="cofactor">
    <cofactor evidence="7">
        <name>heme</name>
        <dbReference type="ChEBI" id="CHEBI:30413"/>
    </cofactor>
</comment>
<dbReference type="Pfam" id="PF00067">
    <property type="entry name" value="p450"/>
    <property type="match status" value="1"/>
</dbReference>
<evidence type="ECO:0000256" key="3">
    <source>
        <dbReference type="ARBA" id="ARBA00022723"/>
    </source>
</evidence>
<evidence type="ECO:0000256" key="4">
    <source>
        <dbReference type="ARBA" id="ARBA00023002"/>
    </source>
</evidence>
<dbReference type="Proteomes" id="UP000039865">
    <property type="component" value="Unassembled WGS sequence"/>
</dbReference>
<dbReference type="InterPro" id="IPR001128">
    <property type="entry name" value="Cyt_P450"/>
</dbReference>
<keyword evidence="5 7" id="KW-0408">Iron</keyword>
<evidence type="ECO:0000313" key="9">
    <source>
        <dbReference type="Proteomes" id="UP000039865"/>
    </source>
</evidence>
<comment type="similarity">
    <text evidence="1">Belongs to the cytochrome P450 family.</text>
</comment>
<evidence type="ECO:0000256" key="7">
    <source>
        <dbReference type="PIRSR" id="PIRSR602401-1"/>
    </source>
</evidence>
<dbReference type="AlphaFoldDB" id="A0A078A2D8"/>
<evidence type="ECO:0000256" key="6">
    <source>
        <dbReference type="ARBA" id="ARBA00023033"/>
    </source>
</evidence>
<keyword evidence="4" id="KW-0560">Oxidoreductase</keyword>
<dbReference type="PANTHER" id="PTHR24291:SF50">
    <property type="entry name" value="BIFUNCTIONAL ALBAFLAVENONE MONOOXYGENASE_TERPENE SYNTHASE"/>
    <property type="match status" value="1"/>
</dbReference>
<dbReference type="GO" id="GO:0016705">
    <property type="term" value="F:oxidoreductase activity, acting on paired donors, with incorporation or reduction of molecular oxygen"/>
    <property type="evidence" value="ECO:0007669"/>
    <property type="project" value="InterPro"/>
</dbReference>
<organism evidence="8 9">
    <name type="scientific">Stylonychia lemnae</name>
    <name type="common">Ciliate</name>
    <dbReference type="NCBI Taxonomy" id="5949"/>
    <lineage>
        <taxon>Eukaryota</taxon>
        <taxon>Sar</taxon>
        <taxon>Alveolata</taxon>
        <taxon>Ciliophora</taxon>
        <taxon>Intramacronucleata</taxon>
        <taxon>Spirotrichea</taxon>
        <taxon>Stichotrichia</taxon>
        <taxon>Sporadotrichida</taxon>
        <taxon>Oxytrichidae</taxon>
        <taxon>Stylonychinae</taxon>
        <taxon>Stylonychia</taxon>
    </lineage>
</organism>
<dbReference type="GO" id="GO:0020037">
    <property type="term" value="F:heme binding"/>
    <property type="evidence" value="ECO:0007669"/>
    <property type="project" value="InterPro"/>
</dbReference>
<evidence type="ECO:0000256" key="5">
    <source>
        <dbReference type="ARBA" id="ARBA00023004"/>
    </source>
</evidence>
<dbReference type="InterPro" id="IPR002401">
    <property type="entry name" value="Cyt_P450_E_grp-I"/>
</dbReference>
<name>A0A078A2D8_STYLE</name>
<keyword evidence="2 7" id="KW-0349">Heme</keyword>
<protein>
    <submittedName>
        <fullName evidence="8">Cytochrome family subfamily polypeptide 55</fullName>
    </submittedName>
</protein>
<evidence type="ECO:0000256" key="1">
    <source>
        <dbReference type="ARBA" id="ARBA00010617"/>
    </source>
</evidence>
<reference evidence="8 9" key="1">
    <citation type="submission" date="2014-06" db="EMBL/GenBank/DDBJ databases">
        <authorList>
            <person name="Swart Estienne"/>
        </authorList>
    </citation>
    <scope>NUCLEOTIDE SEQUENCE [LARGE SCALE GENOMIC DNA]</scope>
    <source>
        <strain evidence="8 9">130c</strain>
    </source>
</reference>
<dbReference type="GO" id="GO:0005506">
    <property type="term" value="F:iron ion binding"/>
    <property type="evidence" value="ECO:0007669"/>
    <property type="project" value="InterPro"/>
</dbReference>
<keyword evidence="6" id="KW-0503">Monooxygenase</keyword>